<dbReference type="Gene3D" id="3.40.250.10">
    <property type="entry name" value="Rhodanese-like domain"/>
    <property type="match status" value="1"/>
</dbReference>
<dbReference type="GO" id="GO:0004725">
    <property type="term" value="F:protein tyrosine phosphatase activity"/>
    <property type="evidence" value="ECO:0007669"/>
    <property type="project" value="TreeGrafter"/>
</dbReference>
<dbReference type="InterPro" id="IPR036873">
    <property type="entry name" value="Rhodanese-like_dom_sf"/>
</dbReference>
<dbReference type="InterPro" id="IPR001763">
    <property type="entry name" value="Rhodanese-like_dom"/>
</dbReference>
<evidence type="ECO:0000313" key="3">
    <source>
        <dbReference type="WBParaSite" id="PEQ_0000594601-mRNA-1"/>
    </source>
</evidence>
<proteinExistence type="predicted"/>
<accession>A0A914RHC5</accession>
<name>A0A914RHC5_PAREQ</name>
<protein>
    <submittedName>
        <fullName evidence="3">Rhodanese domain-containing protein</fullName>
    </submittedName>
</protein>
<dbReference type="PROSITE" id="PS50206">
    <property type="entry name" value="RHODANESE_3"/>
    <property type="match status" value="1"/>
</dbReference>
<dbReference type="SUPFAM" id="SSF52821">
    <property type="entry name" value="Rhodanese/Cell cycle control phosphatase"/>
    <property type="match status" value="1"/>
</dbReference>
<dbReference type="PANTHER" id="PTHR10828">
    <property type="entry name" value="M-PHASE INDUCER PHOSPHATASE DUAL SPECIFICITY PHOSPHATASE CDC25"/>
    <property type="match status" value="1"/>
</dbReference>
<dbReference type="Proteomes" id="UP000887564">
    <property type="component" value="Unplaced"/>
</dbReference>
<reference evidence="3" key="1">
    <citation type="submission" date="2022-11" db="UniProtKB">
        <authorList>
            <consortium name="WormBaseParasite"/>
        </authorList>
    </citation>
    <scope>IDENTIFICATION</scope>
</reference>
<dbReference type="GO" id="GO:0005634">
    <property type="term" value="C:nucleus"/>
    <property type="evidence" value="ECO:0007669"/>
    <property type="project" value="TreeGrafter"/>
</dbReference>
<keyword evidence="2" id="KW-1185">Reference proteome</keyword>
<dbReference type="AlphaFoldDB" id="A0A914RHC5"/>
<feature type="domain" description="Rhodanese" evidence="1">
    <location>
        <begin position="91"/>
        <end position="111"/>
    </location>
</feature>
<organism evidence="2 3">
    <name type="scientific">Parascaris equorum</name>
    <name type="common">Equine roundworm</name>
    <dbReference type="NCBI Taxonomy" id="6256"/>
    <lineage>
        <taxon>Eukaryota</taxon>
        <taxon>Metazoa</taxon>
        <taxon>Ecdysozoa</taxon>
        <taxon>Nematoda</taxon>
        <taxon>Chromadorea</taxon>
        <taxon>Rhabditida</taxon>
        <taxon>Spirurina</taxon>
        <taxon>Ascaridomorpha</taxon>
        <taxon>Ascaridoidea</taxon>
        <taxon>Ascarididae</taxon>
        <taxon>Parascaris</taxon>
    </lineage>
</organism>
<evidence type="ECO:0000313" key="2">
    <source>
        <dbReference type="Proteomes" id="UP000887564"/>
    </source>
</evidence>
<evidence type="ECO:0000259" key="1">
    <source>
        <dbReference type="PROSITE" id="PS50206"/>
    </source>
</evidence>
<sequence length="154" mass="17615">RLHGVISHAPGANSFDTFSRHESFYEGKGCRKRCSHPEQPNAKRRYDVCRTDDGDYSLRTLSKPQIDSVAFKSIDGTTLAALMDSMELSEFERKFVIVDCRYPYEYNGGHIRVSYAIRFDVMGPLKCQYFGPPEGSPNSVLLHELRDIQLHRIP</sequence>
<dbReference type="GO" id="GO:0005737">
    <property type="term" value="C:cytoplasm"/>
    <property type="evidence" value="ECO:0007669"/>
    <property type="project" value="TreeGrafter"/>
</dbReference>
<dbReference type="WBParaSite" id="PEQ_0000594601-mRNA-1">
    <property type="protein sequence ID" value="PEQ_0000594601-mRNA-1"/>
    <property type="gene ID" value="PEQ_0000594601"/>
</dbReference>